<dbReference type="Gene3D" id="3.60.10.10">
    <property type="entry name" value="Endonuclease/exonuclease/phosphatase"/>
    <property type="match status" value="1"/>
</dbReference>
<evidence type="ECO:0000313" key="2">
    <source>
        <dbReference type="EMBL" id="GBP04470.1"/>
    </source>
</evidence>
<dbReference type="OrthoDB" id="8123886at2759"/>
<dbReference type="SUPFAM" id="SSF56219">
    <property type="entry name" value="DNase I-like"/>
    <property type="match status" value="1"/>
</dbReference>
<organism evidence="2 3">
    <name type="scientific">Eumeta variegata</name>
    <name type="common">Bagworm moth</name>
    <name type="synonym">Eumeta japonica</name>
    <dbReference type="NCBI Taxonomy" id="151549"/>
    <lineage>
        <taxon>Eukaryota</taxon>
        <taxon>Metazoa</taxon>
        <taxon>Ecdysozoa</taxon>
        <taxon>Arthropoda</taxon>
        <taxon>Hexapoda</taxon>
        <taxon>Insecta</taxon>
        <taxon>Pterygota</taxon>
        <taxon>Neoptera</taxon>
        <taxon>Endopterygota</taxon>
        <taxon>Lepidoptera</taxon>
        <taxon>Glossata</taxon>
        <taxon>Ditrysia</taxon>
        <taxon>Tineoidea</taxon>
        <taxon>Psychidae</taxon>
        <taxon>Oiketicinae</taxon>
        <taxon>Eumeta</taxon>
    </lineage>
</organism>
<proteinExistence type="predicted"/>
<evidence type="ECO:0000313" key="3">
    <source>
        <dbReference type="Proteomes" id="UP000299102"/>
    </source>
</evidence>
<dbReference type="InterPro" id="IPR036691">
    <property type="entry name" value="Endo/exonu/phosph_ase_sf"/>
</dbReference>
<reference evidence="2 3" key="1">
    <citation type="journal article" date="2019" name="Commun. Biol.">
        <title>The bagworm genome reveals a unique fibroin gene that provides high tensile strength.</title>
        <authorList>
            <person name="Kono N."/>
            <person name="Nakamura H."/>
            <person name="Ohtoshi R."/>
            <person name="Tomita M."/>
            <person name="Numata K."/>
            <person name="Arakawa K."/>
        </authorList>
    </citation>
    <scope>NUCLEOTIDE SEQUENCE [LARGE SCALE GENOMIC DNA]</scope>
</reference>
<evidence type="ECO:0008006" key="4">
    <source>
        <dbReference type="Google" id="ProtNLM"/>
    </source>
</evidence>
<keyword evidence="3" id="KW-1185">Reference proteome</keyword>
<feature type="region of interest" description="Disordered" evidence="1">
    <location>
        <begin position="157"/>
        <end position="190"/>
    </location>
</feature>
<gene>
    <name evidence="2" type="ORF">EVAR_55305_1</name>
</gene>
<dbReference type="AlphaFoldDB" id="A0A4C1STD4"/>
<comment type="caution">
    <text evidence="2">The sequence shown here is derived from an EMBL/GenBank/DDBJ whole genome shotgun (WGS) entry which is preliminary data.</text>
</comment>
<accession>A0A4C1STD4</accession>
<evidence type="ECO:0000256" key="1">
    <source>
        <dbReference type="SAM" id="MobiDB-lite"/>
    </source>
</evidence>
<protein>
    <recommendedName>
        <fullName evidence="4">Endonuclease/exonuclease/phosphatase domain-containing protein</fullName>
    </recommendedName>
</protein>
<dbReference type="Proteomes" id="UP000299102">
    <property type="component" value="Unassembled WGS sequence"/>
</dbReference>
<sequence>MGGDVNAWSVWWGSERDDARGTEHCDFLVVEGLHVLNEGNIPTAEEWQVVRGVTSSHHNAVTFNIRTRGRSGPGPFRGTRIYNTAKARWSEFLTAFDNAKEKRALTAEMVEIMNSQGSAPILGAAADYDRFPLSYAKKAIRVASLNEWQQRYTEGGTGKINRASFPGGRGVQDPLASHDDAPNGRNSTKGLKIQPATVTDFRNLSALLATLKVAYHTYSLKEEHEFCVVLLGAPKEIPIEEVKEDLTVQDLPVQSVRRITNRAREPLDLV</sequence>
<name>A0A4C1STD4_EUMVA</name>
<dbReference type="EMBL" id="BGZK01003776">
    <property type="protein sequence ID" value="GBP04470.1"/>
    <property type="molecule type" value="Genomic_DNA"/>
</dbReference>